<proteinExistence type="predicted"/>
<comment type="caution">
    <text evidence="1">The sequence shown here is derived from an EMBL/GenBank/DDBJ whole genome shotgun (WGS) entry which is preliminary data.</text>
</comment>
<dbReference type="AlphaFoldDB" id="A0A1L8CPA3"/>
<gene>
    <name evidence="1" type="ORF">MMIC_P1723</name>
</gene>
<organism evidence="1 2">
    <name type="scientific">Mariprofundus micogutta</name>
    <dbReference type="NCBI Taxonomy" id="1921010"/>
    <lineage>
        <taxon>Bacteria</taxon>
        <taxon>Pseudomonadati</taxon>
        <taxon>Pseudomonadota</taxon>
        <taxon>Candidatius Mariprofundia</taxon>
        <taxon>Mariprofundales</taxon>
        <taxon>Mariprofundaceae</taxon>
        <taxon>Mariprofundus</taxon>
    </lineage>
</organism>
<evidence type="ECO:0000313" key="2">
    <source>
        <dbReference type="Proteomes" id="UP000231632"/>
    </source>
</evidence>
<dbReference type="EMBL" id="BDFD01000015">
    <property type="protein sequence ID" value="GAV20750.1"/>
    <property type="molecule type" value="Genomic_DNA"/>
</dbReference>
<sequence length="110" mass="12840">MKKILEDIENAQDKLLSSPRDKSGTRECPLCDYPLIDGLYDSETNEHYYCRLIQKARQRIEEIKKEGNFEPANEYETRLREIEQVTNKAFNLSPNDRSRFNMGGNNGPKI</sequence>
<accession>A0A1L8CPA3</accession>
<dbReference type="Proteomes" id="UP000231632">
    <property type="component" value="Unassembled WGS sequence"/>
</dbReference>
<evidence type="ECO:0000313" key="1">
    <source>
        <dbReference type="EMBL" id="GAV20750.1"/>
    </source>
</evidence>
<protein>
    <submittedName>
        <fullName evidence="1">Uncharacterized protein</fullName>
    </submittedName>
</protein>
<dbReference type="RefSeq" id="WP_072660062.1">
    <property type="nucleotide sequence ID" value="NZ_BDFD01000015.1"/>
</dbReference>
<keyword evidence="2" id="KW-1185">Reference proteome</keyword>
<reference evidence="1 2" key="1">
    <citation type="journal article" date="2017" name="Arch. Microbiol.">
        <title>Mariprofundus micogutta sp. nov., a novel iron-oxidizing zetaproteobacterium isolated from a deep-sea hydrothermal field at the Bayonnaise knoll of the Izu-Ogasawara arc, and a description of Mariprofundales ord. nov. and Zetaproteobacteria classis nov.</title>
        <authorList>
            <person name="Makita H."/>
            <person name="Tanaka E."/>
            <person name="Mitsunobu S."/>
            <person name="Miyazaki M."/>
            <person name="Nunoura T."/>
            <person name="Uematsu K."/>
            <person name="Takaki Y."/>
            <person name="Nishi S."/>
            <person name="Shimamura S."/>
            <person name="Takai K."/>
        </authorList>
    </citation>
    <scope>NUCLEOTIDE SEQUENCE [LARGE SCALE GENOMIC DNA]</scope>
    <source>
        <strain evidence="1 2">ET2</strain>
    </source>
</reference>
<name>A0A1L8CPA3_9PROT</name>